<proteinExistence type="inferred from homology"/>
<evidence type="ECO:0000256" key="1">
    <source>
        <dbReference type="ARBA" id="ARBA00006739"/>
    </source>
</evidence>
<dbReference type="OrthoDB" id="9771846at2"/>
<comment type="caution">
    <text evidence="5">The sequence shown here is derived from an EMBL/GenBank/DDBJ whole genome shotgun (WGS) entry which is preliminary data.</text>
</comment>
<dbReference type="SUPFAM" id="SSF53448">
    <property type="entry name" value="Nucleotide-diphospho-sugar transferases"/>
    <property type="match status" value="1"/>
</dbReference>
<keyword evidence="3 5" id="KW-0808">Transferase</keyword>
<organism evidence="5 6">
    <name type="scientific">Lichenibacterium ramalinae</name>
    <dbReference type="NCBI Taxonomy" id="2316527"/>
    <lineage>
        <taxon>Bacteria</taxon>
        <taxon>Pseudomonadati</taxon>
        <taxon>Pseudomonadota</taxon>
        <taxon>Alphaproteobacteria</taxon>
        <taxon>Hyphomicrobiales</taxon>
        <taxon>Lichenihabitantaceae</taxon>
        <taxon>Lichenibacterium</taxon>
    </lineage>
</organism>
<dbReference type="RefSeq" id="WP_129221124.1">
    <property type="nucleotide sequence ID" value="NZ_QYBC01000019.1"/>
</dbReference>
<protein>
    <submittedName>
        <fullName evidence="5">Glycosyltransferase</fullName>
    </submittedName>
</protein>
<dbReference type="AlphaFoldDB" id="A0A4V1RI73"/>
<sequence>MVGLGYSEAGRRDAAAAFEIDAADCDVRHLVLRLDAMPDQSAEVAGALLCAPDATLDHLAGAARILLTTSHLAVRCRRDALGLSGVVAWRGPVAPRIQSDGRDVAIHVHRYDRLSGVSLARLRILCSPQVPGRIRAVLAGFPPVDVRFPALCAYVPNTEPPCDGLVSVLVPVFGGRDATQACLEALAAQVCDPRPEVIVVDDACPDPALSASVAARCRREGWHYLRHAENAGFASAINRGASRARGRHLLLLNADAILPPDAIARLRDAGRGDDVGTVVPLSNDGGFTSFPRLRQANPVPSAAEAARLDAAARDAHADLGVDIPSGTAFCMLVTRACWDELGGLALDYGRGYFEDVDLCRRAKRRGYRNLVAAGLYVRHIGAQSFAADKRALVAENARLLRDRFPDYDMDWASFVEADPLRPLRAAIERRVPPAGPVRILAGRPTRLGPALAARAAALSVDGAAVIGLSWTRHGDVALEAAAGGVPQSLSFAAEDRGGLAAYLDALDIRGITVAEPEAVPGPLLDLLLRTRAPLSIFVAGRAAARSLGPPRPLWSDGAEIVAGDRMVAAALGLAPMAETDPGIGAGAVLPGPQVRIAALVPTATAAADWLLTALDRRLSAAGGQVIQFGEGWRPARARPQATGAMAPADYADAVRHRRITHLLLPDPDLPFGVIDDLRRCVGLPCAYVDWSGDRLARAAGDLALAEGLPGEAAAAALVAWCGASPDAAGMRPARAHAAAVGVAP</sequence>
<dbReference type="PANTHER" id="PTHR43179">
    <property type="entry name" value="RHAMNOSYLTRANSFERASE WBBL"/>
    <property type="match status" value="1"/>
</dbReference>
<keyword evidence="2" id="KW-0328">Glycosyltransferase</keyword>
<feature type="domain" description="Glycosyltransferase 2-like" evidence="4">
    <location>
        <begin position="167"/>
        <end position="274"/>
    </location>
</feature>
<dbReference type="GO" id="GO:0016757">
    <property type="term" value="F:glycosyltransferase activity"/>
    <property type="evidence" value="ECO:0007669"/>
    <property type="project" value="UniProtKB-KW"/>
</dbReference>
<evidence type="ECO:0000256" key="3">
    <source>
        <dbReference type="ARBA" id="ARBA00022679"/>
    </source>
</evidence>
<name>A0A4V1RI73_9HYPH</name>
<evidence type="ECO:0000313" key="6">
    <source>
        <dbReference type="Proteomes" id="UP000289411"/>
    </source>
</evidence>
<reference evidence="5 6" key="1">
    <citation type="submission" date="2018-09" db="EMBL/GenBank/DDBJ databases">
        <authorList>
            <person name="Grouzdev D.S."/>
            <person name="Krutkina M.S."/>
        </authorList>
    </citation>
    <scope>NUCLEOTIDE SEQUENCE [LARGE SCALE GENOMIC DNA]</scope>
    <source>
        <strain evidence="5 6">RmlP001</strain>
    </source>
</reference>
<reference evidence="5 6" key="2">
    <citation type="submission" date="2019-02" db="EMBL/GenBank/DDBJ databases">
        <title>'Lichenibacterium ramalinii' gen. nov. sp. nov., 'Lichenibacterium minor' gen. nov. sp. nov.</title>
        <authorList>
            <person name="Pankratov T."/>
        </authorList>
    </citation>
    <scope>NUCLEOTIDE SEQUENCE [LARGE SCALE GENOMIC DNA]</scope>
    <source>
        <strain evidence="5 6">RmlP001</strain>
    </source>
</reference>
<accession>A0A4V1RI73</accession>
<dbReference type="Gene3D" id="3.90.550.10">
    <property type="entry name" value="Spore Coat Polysaccharide Biosynthesis Protein SpsA, Chain A"/>
    <property type="match status" value="1"/>
</dbReference>
<evidence type="ECO:0000256" key="2">
    <source>
        <dbReference type="ARBA" id="ARBA00022676"/>
    </source>
</evidence>
<evidence type="ECO:0000313" key="5">
    <source>
        <dbReference type="EMBL" id="RYB02589.1"/>
    </source>
</evidence>
<dbReference type="Pfam" id="PF00535">
    <property type="entry name" value="Glycos_transf_2"/>
    <property type="match status" value="1"/>
</dbReference>
<dbReference type="Proteomes" id="UP000289411">
    <property type="component" value="Unassembled WGS sequence"/>
</dbReference>
<comment type="similarity">
    <text evidence="1">Belongs to the glycosyltransferase 2 family.</text>
</comment>
<dbReference type="InterPro" id="IPR029044">
    <property type="entry name" value="Nucleotide-diphossugar_trans"/>
</dbReference>
<gene>
    <name evidence="5" type="ORF">D3272_20765</name>
</gene>
<evidence type="ECO:0000259" key="4">
    <source>
        <dbReference type="Pfam" id="PF00535"/>
    </source>
</evidence>
<dbReference type="InterPro" id="IPR001173">
    <property type="entry name" value="Glyco_trans_2-like"/>
</dbReference>
<dbReference type="PANTHER" id="PTHR43179:SF12">
    <property type="entry name" value="GALACTOFURANOSYLTRANSFERASE GLFT2"/>
    <property type="match status" value="1"/>
</dbReference>
<keyword evidence="6" id="KW-1185">Reference proteome</keyword>
<dbReference type="EMBL" id="QYBC01000019">
    <property type="protein sequence ID" value="RYB02589.1"/>
    <property type="molecule type" value="Genomic_DNA"/>
</dbReference>